<proteinExistence type="predicted"/>
<evidence type="ECO:0000313" key="1">
    <source>
        <dbReference type="EMBL" id="PNH06097.1"/>
    </source>
</evidence>
<comment type="caution">
    <text evidence="2">The sequence shown here is derived from an EMBL/GenBank/DDBJ whole genome shotgun (WGS) entry which is preliminary data.</text>
</comment>
<protein>
    <recommendedName>
        <fullName evidence="4">LisH domain-containing protein</fullName>
    </recommendedName>
</protein>
<dbReference type="EMBL" id="PGGS01000259">
    <property type="protein sequence ID" value="PNH06097.1"/>
    <property type="molecule type" value="Genomic_DNA"/>
</dbReference>
<sequence length="51" mass="5736">MDAGDPDAVAQVYVMQWLHENGLMEALRALEKQVGKLYDETTLPEASQLMQ</sequence>
<dbReference type="Proteomes" id="UP000236333">
    <property type="component" value="Unassembled WGS sequence"/>
</dbReference>
<dbReference type="OrthoDB" id="549621at2759"/>
<evidence type="ECO:0008006" key="4">
    <source>
        <dbReference type="Google" id="ProtNLM"/>
    </source>
</evidence>
<name>A0A2J8A0T8_9CHLO</name>
<accession>A0A2J8A0T8</accession>
<reference evidence="2 3" key="1">
    <citation type="journal article" date="2017" name="Mol. Biol. Evol.">
        <title>The 4-celled Tetrabaena socialis nuclear genome reveals the essential components for genetic control of cell number at the origin of multicellularity in the volvocine lineage.</title>
        <authorList>
            <person name="Featherston J."/>
            <person name="Arakaki Y."/>
            <person name="Hanschen E.R."/>
            <person name="Ferris P.J."/>
            <person name="Michod R.E."/>
            <person name="Olson B.J.S.C."/>
            <person name="Nozaki H."/>
            <person name="Durand P.M."/>
        </authorList>
    </citation>
    <scope>NUCLEOTIDE SEQUENCE [LARGE SCALE GENOMIC DNA]</scope>
    <source>
        <strain evidence="2 3">NIES-571</strain>
    </source>
</reference>
<evidence type="ECO:0000313" key="2">
    <source>
        <dbReference type="EMBL" id="PNH06098.1"/>
    </source>
</evidence>
<organism evidence="2 3">
    <name type="scientific">Tetrabaena socialis</name>
    <dbReference type="NCBI Taxonomy" id="47790"/>
    <lineage>
        <taxon>Eukaryota</taxon>
        <taxon>Viridiplantae</taxon>
        <taxon>Chlorophyta</taxon>
        <taxon>core chlorophytes</taxon>
        <taxon>Chlorophyceae</taxon>
        <taxon>CS clade</taxon>
        <taxon>Chlamydomonadales</taxon>
        <taxon>Tetrabaenaceae</taxon>
        <taxon>Tetrabaena</taxon>
    </lineage>
</organism>
<feature type="non-terminal residue" evidence="2">
    <location>
        <position position="51"/>
    </location>
</feature>
<dbReference type="AlphaFoldDB" id="A0A2J8A0T8"/>
<keyword evidence="3" id="KW-1185">Reference proteome</keyword>
<gene>
    <name evidence="2" type="ORF">TSOC_007582</name>
    <name evidence="1" type="ORF">TSOC_007583</name>
</gene>
<dbReference type="EMBL" id="PGGS01000259">
    <property type="protein sequence ID" value="PNH06098.1"/>
    <property type="molecule type" value="Genomic_DNA"/>
</dbReference>
<evidence type="ECO:0000313" key="3">
    <source>
        <dbReference type="Proteomes" id="UP000236333"/>
    </source>
</evidence>